<dbReference type="Gene3D" id="2.40.50.100">
    <property type="match status" value="2"/>
</dbReference>
<feature type="coiled-coil region" evidence="2">
    <location>
        <begin position="156"/>
        <end position="183"/>
    </location>
</feature>
<dbReference type="InterPro" id="IPR006143">
    <property type="entry name" value="RND_pump_MFP"/>
</dbReference>
<dbReference type="OrthoDB" id="9791520at2"/>
<dbReference type="Proteomes" id="UP000316471">
    <property type="component" value="Unassembled WGS sequence"/>
</dbReference>
<reference evidence="7 8" key="1">
    <citation type="journal article" date="2015" name="Stand. Genomic Sci.">
        <title>Genomic Encyclopedia of Bacterial and Archaeal Type Strains, Phase III: the genomes of soil and plant-associated and newly described type strains.</title>
        <authorList>
            <person name="Whitman W.B."/>
            <person name="Woyke T."/>
            <person name="Klenk H.P."/>
            <person name="Zhou Y."/>
            <person name="Lilburn T.G."/>
            <person name="Beck B.J."/>
            <person name="De Vos P."/>
            <person name="Vandamme P."/>
            <person name="Eisen J.A."/>
            <person name="Garrity G."/>
            <person name="Hugenholtz P."/>
            <person name="Kyrpides N.C."/>
        </authorList>
    </citation>
    <scope>NUCLEOTIDE SEQUENCE [LARGE SCALE GENOMIC DNA]</scope>
    <source>
        <strain evidence="7 8">CGMCC 1.10136</strain>
    </source>
</reference>
<dbReference type="Pfam" id="PF25876">
    <property type="entry name" value="HH_MFP_RND"/>
    <property type="match status" value="1"/>
</dbReference>
<evidence type="ECO:0000259" key="6">
    <source>
        <dbReference type="Pfam" id="PF25954"/>
    </source>
</evidence>
<feature type="region of interest" description="Disordered" evidence="3">
    <location>
        <begin position="380"/>
        <end position="417"/>
    </location>
</feature>
<dbReference type="EMBL" id="VLKP01000001">
    <property type="protein sequence ID" value="TWI14080.1"/>
    <property type="molecule type" value="Genomic_DNA"/>
</dbReference>
<name>A0A562M2I5_9GAMM</name>
<dbReference type="GO" id="GO:0015562">
    <property type="term" value="F:efflux transmembrane transporter activity"/>
    <property type="evidence" value="ECO:0007669"/>
    <property type="project" value="TreeGrafter"/>
</dbReference>
<feature type="domain" description="CusB-like beta-barrel" evidence="6">
    <location>
        <begin position="237"/>
        <end position="309"/>
    </location>
</feature>
<sequence>MAQSKSSRIPSSPWFRRGLVLVLGLAIAGAAILAWKGRGAEDVSAWRTAKVDKGDIRVAISATGTLGAISTVDVGSQISGQVTDVLVDYNDRVTEGQVIARIDPSTYEAQIAQGDAAANSARAGLATAQAALRNAELDYQRKASLGQQQLVSRGDVDLARATLDQARAQVAQAQAQIHQQVASTQTARLNVQRSVIRSPVDGVVLTRSIEPGQTVAASLQAPVLFQIAEDLSKMEIVLAIDEADIGQVKPGLDVGFTVDAFPDRQFRGKVQQVRLSATNTSSVISYPVVVAVDNADQALLPGMTANAEIEVSRRNDVLRVPNAALRFKPADEDVAAAAQAPGAGGRGGATNDLPRVAAALKLDAAQQQAFDEALAQMRERMASRAAAPPQSSGGGSPLFGGGMRTGGGGGAAAGGNNGQMRQRMLERFRQQFATFRGTLTPEQQAQWDAEINALVSARRAPLYRLAGGKLEPVTVRVGASDGSFTEVSGAVAEGDTVVTGSGRSSK</sequence>
<evidence type="ECO:0000256" key="3">
    <source>
        <dbReference type="SAM" id="MobiDB-lite"/>
    </source>
</evidence>
<dbReference type="RefSeq" id="WP_144810905.1">
    <property type="nucleotide sequence ID" value="NZ_VLKP01000001.1"/>
</dbReference>
<dbReference type="InterPro" id="IPR058792">
    <property type="entry name" value="Beta-barrel_RND_2"/>
</dbReference>
<proteinExistence type="inferred from homology"/>
<dbReference type="InterPro" id="IPR058624">
    <property type="entry name" value="MdtA-like_HH"/>
</dbReference>
<comment type="caution">
    <text evidence="7">The sequence shown here is derived from an EMBL/GenBank/DDBJ whole genome shotgun (WGS) entry which is preliminary data.</text>
</comment>
<keyword evidence="8" id="KW-1185">Reference proteome</keyword>
<gene>
    <name evidence="7" type="ORF">IP93_00071</name>
</gene>
<dbReference type="Gene3D" id="2.40.420.20">
    <property type="match status" value="1"/>
</dbReference>
<dbReference type="InterPro" id="IPR058625">
    <property type="entry name" value="MdtA-like_BSH"/>
</dbReference>
<evidence type="ECO:0000259" key="5">
    <source>
        <dbReference type="Pfam" id="PF25917"/>
    </source>
</evidence>
<dbReference type="SUPFAM" id="SSF111369">
    <property type="entry name" value="HlyD-like secretion proteins"/>
    <property type="match status" value="1"/>
</dbReference>
<dbReference type="PANTHER" id="PTHR30469">
    <property type="entry name" value="MULTIDRUG RESISTANCE PROTEIN MDTA"/>
    <property type="match status" value="1"/>
</dbReference>
<comment type="similarity">
    <text evidence="1">Belongs to the membrane fusion protein (MFP) (TC 8.A.1) family.</text>
</comment>
<evidence type="ECO:0000256" key="2">
    <source>
        <dbReference type="SAM" id="Coils"/>
    </source>
</evidence>
<dbReference type="GO" id="GO:1990281">
    <property type="term" value="C:efflux pump complex"/>
    <property type="evidence" value="ECO:0007669"/>
    <property type="project" value="TreeGrafter"/>
</dbReference>
<feature type="domain" description="Multidrug resistance protein MdtA-like barrel-sandwich hybrid" evidence="5">
    <location>
        <begin position="71"/>
        <end position="223"/>
    </location>
</feature>
<keyword evidence="2" id="KW-0175">Coiled coil</keyword>
<dbReference type="NCBIfam" id="TIGR01730">
    <property type="entry name" value="RND_mfp"/>
    <property type="match status" value="1"/>
</dbReference>
<evidence type="ECO:0000256" key="1">
    <source>
        <dbReference type="ARBA" id="ARBA00009477"/>
    </source>
</evidence>
<evidence type="ECO:0000259" key="4">
    <source>
        <dbReference type="Pfam" id="PF25876"/>
    </source>
</evidence>
<dbReference type="Pfam" id="PF25917">
    <property type="entry name" value="BSH_RND"/>
    <property type="match status" value="1"/>
</dbReference>
<dbReference type="PANTHER" id="PTHR30469:SF33">
    <property type="entry name" value="SLR1207 PROTEIN"/>
    <property type="match status" value="1"/>
</dbReference>
<dbReference type="Gene3D" id="2.40.30.170">
    <property type="match status" value="1"/>
</dbReference>
<organism evidence="7 8">
    <name type="scientific">Aerolutibacter ruishenii</name>
    <dbReference type="NCBI Taxonomy" id="686800"/>
    <lineage>
        <taxon>Bacteria</taxon>
        <taxon>Pseudomonadati</taxon>
        <taxon>Pseudomonadota</taxon>
        <taxon>Gammaproteobacteria</taxon>
        <taxon>Lysobacterales</taxon>
        <taxon>Lysobacteraceae</taxon>
        <taxon>Aerolutibacter</taxon>
    </lineage>
</organism>
<dbReference type="AlphaFoldDB" id="A0A562M2I5"/>
<protein>
    <submittedName>
        <fullName evidence="7">HlyD family secretion protein</fullName>
    </submittedName>
</protein>
<feature type="domain" description="Multidrug resistance protein MdtA-like alpha-helical hairpin" evidence="4">
    <location>
        <begin position="119"/>
        <end position="192"/>
    </location>
</feature>
<evidence type="ECO:0000313" key="7">
    <source>
        <dbReference type="EMBL" id="TWI14080.1"/>
    </source>
</evidence>
<accession>A0A562M2I5</accession>
<feature type="compositionally biased region" description="Gly residues" evidence="3">
    <location>
        <begin position="392"/>
        <end position="417"/>
    </location>
</feature>
<evidence type="ECO:0000313" key="8">
    <source>
        <dbReference type="Proteomes" id="UP000316471"/>
    </source>
</evidence>
<dbReference type="Pfam" id="PF25954">
    <property type="entry name" value="Beta-barrel_RND_2"/>
    <property type="match status" value="1"/>
</dbReference>